<dbReference type="Proteomes" id="UP000799750">
    <property type="component" value="Unassembled WGS sequence"/>
</dbReference>
<organism evidence="2 3">
    <name type="scientific">Lophium mytilinum</name>
    <dbReference type="NCBI Taxonomy" id="390894"/>
    <lineage>
        <taxon>Eukaryota</taxon>
        <taxon>Fungi</taxon>
        <taxon>Dikarya</taxon>
        <taxon>Ascomycota</taxon>
        <taxon>Pezizomycotina</taxon>
        <taxon>Dothideomycetes</taxon>
        <taxon>Pleosporomycetidae</taxon>
        <taxon>Mytilinidiales</taxon>
        <taxon>Mytilinidiaceae</taxon>
        <taxon>Lophium</taxon>
    </lineage>
</organism>
<dbReference type="OrthoDB" id="10474568at2759"/>
<gene>
    <name evidence="2" type="ORF">BU16DRAFT_596301</name>
</gene>
<evidence type="ECO:0000313" key="3">
    <source>
        <dbReference type="Proteomes" id="UP000799750"/>
    </source>
</evidence>
<evidence type="ECO:0000313" key="2">
    <source>
        <dbReference type="EMBL" id="KAF2490320.1"/>
    </source>
</evidence>
<name>A0A6A6QE78_9PEZI</name>
<protein>
    <submittedName>
        <fullName evidence="2">Uncharacterized protein</fullName>
    </submittedName>
</protein>
<dbReference type="Gene3D" id="1.10.287.1490">
    <property type="match status" value="1"/>
</dbReference>
<feature type="coiled-coil region" evidence="1">
    <location>
        <begin position="91"/>
        <end position="153"/>
    </location>
</feature>
<keyword evidence="1" id="KW-0175">Coiled coil</keyword>
<proteinExistence type="predicted"/>
<keyword evidence="3" id="KW-1185">Reference proteome</keyword>
<sequence>MPINSLYADTQCLICEGTHFVVTKPNKIRLQDAIVTVQDPLKRLDISAILFDIDRQQICEIAMLRAQAAANISASIEQPFLRHIEDKDRMIEELKSRLADRDSQLEKTRQATDVLEREITNLNDELGNRDATIQRLEERVPHLEGQLAEARNYHEMVMRAKHQLADDLKKTTNKFEASKKVITMQEKGMSELRAAKRVRTEPLVHKLQCLDCFKTDQSDCDGSSNCQNCQSANTLCTYRLCKPYHEKSRYSHGKGCTKLRCTQLHDEDREGYRFS</sequence>
<accession>A0A6A6QE78</accession>
<dbReference type="EMBL" id="MU004197">
    <property type="protein sequence ID" value="KAF2490320.1"/>
    <property type="molecule type" value="Genomic_DNA"/>
</dbReference>
<dbReference type="AlphaFoldDB" id="A0A6A6QE78"/>
<evidence type="ECO:0000256" key="1">
    <source>
        <dbReference type="SAM" id="Coils"/>
    </source>
</evidence>
<reference evidence="2" key="1">
    <citation type="journal article" date="2020" name="Stud. Mycol.">
        <title>101 Dothideomycetes genomes: a test case for predicting lifestyles and emergence of pathogens.</title>
        <authorList>
            <person name="Haridas S."/>
            <person name="Albert R."/>
            <person name="Binder M."/>
            <person name="Bloem J."/>
            <person name="Labutti K."/>
            <person name="Salamov A."/>
            <person name="Andreopoulos B."/>
            <person name="Baker S."/>
            <person name="Barry K."/>
            <person name="Bills G."/>
            <person name="Bluhm B."/>
            <person name="Cannon C."/>
            <person name="Castanera R."/>
            <person name="Culley D."/>
            <person name="Daum C."/>
            <person name="Ezra D."/>
            <person name="Gonzalez J."/>
            <person name="Henrissat B."/>
            <person name="Kuo A."/>
            <person name="Liang C."/>
            <person name="Lipzen A."/>
            <person name="Lutzoni F."/>
            <person name="Magnuson J."/>
            <person name="Mondo S."/>
            <person name="Nolan M."/>
            <person name="Ohm R."/>
            <person name="Pangilinan J."/>
            <person name="Park H.-J."/>
            <person name="Ramirez L."/>
            <person name="Alfaro M."/>
            <person name="Sun H."/>
            <person name="Tritt A."/>
            <person name="Yoshinaga Y."/>
            <person name="Zwiers L.-H."/>
            <person name="Turgeon B."/>
            <person name="Goodwin S."/>
            <person name="Spatafora J."/>
            <person name="Crous P."/>
            <person name="Grigoriev I."/>
        </authorList>
    </citation>
    <scope>NUCLEOTIDE SEQUENCE</scope>
    <source>
        <strain evidence="2">CBS 269.34</strain>
    </source>
</reference>